<name>A0AAV4GEH2_9GAST</name>
<feature type="region of interest" description="Disordered" evidence="1">
    <location>
        <begin position="21"/>
        <end position="66"/>
    </location>
</feature>
<dbReference type="AlphaFoldDB" id="A0AAV4GEH2"/>
<evidence type="ECO:0000313" key="3">
    <source>
        <dbReference type="Proteomes" id="UP000762676"/>
    </source>
</evidence>
<proteinExistence type="predicted"/>
<feature type="compositionally biased region" description="Polar residues" evidence="1">
    <location>
        <begin position="26"/>
        <end position="43"/>
    </location>
</feature>
<dbReference type="EMBL" id="BMAT01004923">
    <property type="protein sequence ID" value="GFR83551.1"/>
    <property type="molecule type" value="Genomic_DNA"/>
</dbReference>
<sequence length="180" mass="19948">MTTESTSWSLGWEFSVSRLPPVGSSVERNLTPRTFHSSGSPTQPAIHPAPTTPREQPSPALPSPLTHASTQWEVPLTGFQAYSPHGTPTREDRGPYCARRPVVLNTRMAAKFFARVERLPDNEAKLTFDTSSVGDSGRNFDFQARNHHNIVAEIANCLEDDGEDLFSKKLEKAQNTKCIE</sequence>
<gene>
    <name evidence="2" type="ORF">ElyMa_002394200</name>
</gene>
<dbReference type="Proteomes" id="UP000762676">
    <property type="component" value="Unassembled WGS sequence"/>
</dbReference>
<protein>
    <submittedName>
        <fullName evidence="2">Uncharacterized protein</fullName>
    </submittedName>
</protein>
<reference evidence="2 3" key="1">
    <citation type="journal article" date="2021" name="Elife">
        <title>Chloroplast acquisition without the gene transfer in kleptoplastic sea slugs, Plakobranchus ocellatus.</title>
        <authorList>
            <person name="Maeda T."/>
            <person name="Takahashi S."/>
            <person name="Yoshida T."/>
            <person name="Shimamura S."/>
            <person name="Takaki Y."/>
            <person name="Nagai Y."/>
            <person name="Toyoda A."/>
            <person name="Suzuki Y."/>
            <person name="Arimoto A."/>
            <person name="Ishii H."/>
            <person name="Satoh N."/>
            <person name="Nishiyama T."/>
            <person name="Hasebe M."/>
            <person name="Maruyama T."/>
            <person name="Minagawa J."/>
            <person name="Obokata J."/>
            <person name="Shigenobu S."/>
        </authorList>
    </citation>
    <scope>NUCLEOTIDE SEQUENCE [LARGE SCALE GENOMIC DNA]</scope>
</reference>
<comment type="caution">
    <text evidence="2">The sequence shown here is derived from an EMBL/GenBank/DDBJ whole genome shotgun (WGS) entry which is preliminary data.</text>
</comment>
<organism evidence="2 3">
    <name type="scientific">Elysia marginata</name>
    <dbReference type="NCBI Taxonomy" id="1093978"/>
    <lineage>
        <taxon>Eukaryota</taxon>
        <taxon>Metazoa</taxon>
        <taxon>Spiralia</taxon>
        <taxon>Lophotrochozoa</taxon>
        <taxon>Mollusca</taxon>
        <taxon>Gastropoda</taxon>
        <taxon>Heterobranchia</taxon>
        <taxon>Euthyneura</taxon>
        <taxon>Panpulmonata</taxon>
        <taxon>Sacoglossa</taxon>
        <taxon>Placobranchoidea</taxon>
        <taxon>Plakobranchidae</taxon>
        <taxon>Elysia</taxon>
    </lineage>
</organism>
<accession>A0AAV4GEH2</accession>
<evidence type="ECO:0000313" key="2">
    <source>
        <dbReference type="EMBL" id="GFR83551.1"/>
    </source>
</evidence>
<keyword evidence="3" id="KW-1185">Reference proteome</keyword>
<evidence type="ECO:0000256" key="1">
    <source>
        <dbReference type="SAM" id="MobiDB-lite"/>
    </source>
</evidence>